<dbReference type="Proteomes" id="UP000503440">
    <property type="component" value="Chromosome"/>
</dbReference>
<evidence type="ECO:0000313" key="4">
    <source>
        <dbReference type="Proteomes" id="UP000503440"/>
    </source>
</evidence>
<reference evidence="2 4" key="1">
    <citation type="submission" date="2019-09" db="EMBL/GenBank/DDBJ databases">
        <title>Non-baumannii Acinetobacter spp. carrying blaNDM-1 isolated in China.</title>
        <authorList>
            <person name="Cui C."/>
            <person name="Chen C."/>
            <person name="Sun J."/>
            <person name="Liu Y."/>
        </authorList>
    </citation>
    <scope>NUCLEOTIDE SEQUENCE [LARGE SCALE GENOMIC DNA]</scope>
    <source>
        <strain evidence="2 4">B18</strain>
    </source>
</reference>
<dbReference type="AlphaFoldDB" id="A0A6C0YNJ9"/>
<dbReference type="EMBL" id="CP048654">
    <property type="protein sequence ID" value="QOW43704.1"/>
    <property type="molecule type" value="Genomic_DNA"/>
</dbReference>
<accession>A0A6C0YNJ9</accession>
<reference evidence="3 5" key="2">
    <citation type="submission" date="2020-02" db="EMBL/GenBank/DDBJ databases">
        <title>Tigecycline-resistant Acinetobacter species from pigs and migratory birds.</title>
        <authorList>
            <person name="Chen C."/>
            <person name="Sun J."/>
            <person name="Liao X.-P."/>
            <person name="Liu Y.-H."/>
        </authorList>
    </citation>
    <scope>NUCLEOTIDE SEQUENCE [LARGE SCALE GENOMIC DNA]</scope>
    <source>
        <strain evidence="3 5">C15_T</strain>
    </source>
</reference>
<evidence type="ECO:0000313" key="2">
    <source>
        <dbReference type="EMBL" id="QIC69666.1"/>
    </source>
</evidence>
<name>A0A6C0YNJ9_9GAMM</name>
<dbReference type="RefSeq" id="WP_127800577.1">
    <property type="nucleotide sequence ID" value="NZ_CAXNYR010000002.1"/>
</dbReference>
<organism evidence="2 4">
    <name type="scientific">Acinetobacter indicus</name>
    <dbReference type="NCBI Taxonomy" id="756892"/>
    <lineage>
        <taxon>Bacteria</taxon>
        <taxon>Pseudomonadati</taxon>
        <taxon>Pseudomonadota</taxon>
        <taxon>Gammaproteobacteria</taxon>
        <taxon>Moraxellales</taxon>
        <taxon>Moraxellaceae</taxon>
        <taxon>Acinetobacter</taxon>
    </lineage>
</organism>
<dbReference type="Proteomes" id="UP000593812">
    <property type="component" value="Chromosome"/>
</dbReference>
<dbReference type="InterPro" id="IPR007298">
    <property type="entry name" value="Cu-R_lipoprotein_NlpE"/>
</dbReference>
<feature type="compositionally biased region" description="Polar residues" evidence="1">
    <location>
        <begin position="26"/>
        <end position="42"/>
    </location>
</feature>
<protein>
    <submittedName>
        <fullName evidence="2">Uncharacterized protein</fullName>
    </submittedName>
</protein>
<dbReference type="Pfam" id="PF04170">
    <property type="entry name" value="NlpE"/>
    <property type="match status" value="1"/>
</dbReference>
<proteinExistence type="predicted"/>
<evidence type="ECO:0000313" key="5">
    <source>
        <dbReference type="Proteomes" id="UP000593812"/>
    </source>
</evidence>
<dbReference type="Gene3D" id="2.40.128.640">
    <property type="match status" value="1"/>
</dbReference>
<gene>
    <name evidence="2" type="ORF">FSC09_04220</name>
    <name evidence="3" type="ORF">G0027_13165</name>
</gene>
<dbReference type="EMBL" id="CP044455">
    <property type="protein sequence ID" value="QIC69666.1"/>
    <property type="molecule type" value="Genomic_DNA"/>
</dbReference>
<feature type="region of interest" description="Disordered" evidence="1">
    <location>
        <begin position="26"/>
        <end position="53"/>
    </location>
</feature>
<sequence>MLSRSLLAISTLSLCLSGCGGQAEKSSTMSNAQAQTETQPQDSLMPAAETAAPQPEPLAGHYKTILDCDDCQQRILELKIHPDQSYSLQDTRIYARRQRSQNTQGQVSYTNEQTAQLISTDQQIQQLQPTANGLELVDASSKQPALKLERVATIEVSNALKHADIQAEHIDSLSFRDITDTVKAHDYYMRIHNQSDQPLKLKVSDIILVDQNYQEYNALVDESFLEPIPAQHTRYNKISFNYPDNAVADYIKVK</sequence>
<evidence type="ECO:0000256" key="1">
    <source>
        <dbReference type="SAM" id="MobiDB-lite"/>
    </source>
</evidence>
<evidence type="ECO:0000313" key="3">
    <source>
        <dbReference type="EMBL" id="QOW43704.1"/>
    </source>
</evidence>